<gene>
    <name evidence="3" type="ORF">GbCGDNIH9_2270</name>
</gene>
<proteinExistence type="inferred from homology"/>
<protein>
    <submittedName>
        <fullName evidence="3">Cytosolic protein</fullName>
    </submittedName>
</protein>
<feature type="region of interest" description="Disordered" evidence="2">
    <location>
        <begin position="1"/>
        <end position="33"/>
    </location>
</feature>
<dbReference type="EMBL" id="CP018191">
    <property type="protein sequence ID" value="APH55596.1"/>
    <property type="molecule type" value="Genomic_DNA"/>
</dbReference>
<dbReference type="AlphaFoldDB" id="A0AAC9P9H3"/>
<sequence>MRDRKASHSSRPLAYTHGGMRSTPENIQIPSRADEKTRLLKRLKRIRGQVDALHRAVLEQGAASTKLIQQATACRGAMDGFIAEIIEDHIREQIVDARNARDSSRAAEELIRLVHSYLT</sequence>
<accession>A0AAC9P9H3</accession>
<dbReference type="Proteomes" id="UP000182373">
    <property type="component" value="Chromosome"/>
</dbReference>
<dbReference type="GO" id="GO:0045892">
    <property type="term" value="P:negative regulation of DNA-templated transcription"/>
    <property type="evidence" value="ECO:0007669"/>
    <property type="project" value="UniProtKB-ARBA"/>
</dbReference>
<dbReference type="InterPro" id="IPR038390">
    <property type="entry name" value="Metal_Tscrpt_repr_sf"/>
</dbReference>
<organism evidence="3 4">
    <name type="scientific">Granulibacter bethesdensis</name>
    <dbReference type="NCBI Taxonomy" id="364410"/>
    <lineage>
        <taxon>Bacteria</taxon>
        <taxon>Pseudomonadati</taxon>
        <taxon>Pseudomonadota</taxon>
        <taxon>Alphaproteobacteria</taxon>
        <taxon>Acetobacterales</taxon>
        <taxon>Acetobacteraceae</taxon>
        <taxon>Granulibacter</taxon>
    </lineage>
</organism>
<dbReference type="PANTHER" id="PTHR33677:SF5">
    <property type="entry name" value="TRANSCRIPTIONAL REPRESSOR FRMR"/>
    <property type="match status" value="1"/>
</dbReference>
<dbReference type="GO" id="GO:0046872">
    <property type="term" value="F:metal ion binding"/>
    <property type="evidence" value="ECO:0007669"/>
    <property type="project" value="InterPro"/>
</dbReference>
<dbReference type="PANTHER" id="PTHR33677">
    <property type="entry name" value="TRANSCRIPTIONAL REPRESSOR FRMR-RELATED"/>
    <property type="match status" value="1"/>
</dbReference>
<evidence type="ECO:0000256" key="2">
    <source>
        <dbReference type="SAM" id="MobiDB-lite"/>
    </source>
</evidence>
<comment type="similarity">
    <text evidence="1">Belongs to the FrmR/RcnR family.</text>
</comment>
<evidence type="ECO:0000313" key="3">
    <source>
        <dbReference type="EMBL" id="APH55596.1"/>
    </source>
</evidence>
<dbReference type="InterPro" id="IPR003735">
    <property type="entry name" value="Metal_Tscrpt_repr"/>
</dbReference>
<dbReference type="GO" id="GO:0003677">
    <property type="term" value="F:DNA binding"/>
    <property type="evidence" value="ECO:0007669"/>
    <property type="project" value="InterPro"/>
</dbReference>
<dbReference type="CDD" id="cd10153">
    <property type="entry name" value="RcnR-FrmR-like_DUF156"/>
    <property type="match status" value="1"/>
</dbReference>
<evidence type="ECO:0000256" key="1">
    <source>
        <dbReference type="ARBA" id="ARBA00005260"/>
    </source>
</evidence>
<dbReference type="Gene3D" id="1.20.58.1000">
    <property type="entry name" value="Metal-sensitive repressor, helix protomer"/>
    <property type="match status" value="1"/>
</dbReference>
<evidence type="ECO:0000313" key="4">
    <source>
        <dbReference type="Proteomes" id="UP000182373"/>
    </source>
</evidence>
<reference evidence="4" key="1">
    <citation type="submission" date="2016-11" db="EMBL/GenBank/DDBJ databases">
        <title>Comparative genomic and phenotypic analysis of Granulibacter bethesdensis clinical isolates from patients with chronic granulomatous disease.</title>
        <authorList>
            <person name="Zarember K.A."/>
            <person name="Porcella S.F."/>
            <person name="Chu J."/>
            <person name="Ding L."/>
            <person name="Dahlstrom E."/>
            <person name="Barbian K."/>
            <person name="Martens C."/>
            <person name="Sykora L."/>
            <person name="Kramer S."/>
            <person name="Pettinato A.M."/>
            <person name="Hong H."/>
            <person name="Wald G."/>
            <person name="Berg L.J."/>
            <person name="Rogge L.S."/>
            <person name="Greenberg D.E."/>
            <person name="Falcone E.L."/>
            <person name="Neves J.F."/>
            <person name="Simoes M.J."/>
            <person name="Casal M."/>
            <person name="Rodriguez-Lopez F.C."/>
            <person name="Zelazny A."/>
            <person name="Gallin J.I."/>
            <person name="Holland S.M."/>
        </authorList>
    </citation>
    <scope>NUCLEOTIDE SEQUENCE [LARGE SCALE GENOMIC DNA]</scope>
    <source>
        <strain evidence="4">NIH9.1</strain>
    </source>
</reference>
<dbReference type="Pfam" id="PF02583">
    <property type="entry name" value="Trns_repr_metal"/>
    <property type="match status" value="1"/>
</dbReference>
<name>A0AAC9P9H3_9PROT</name>